<dbReference type="PANTHER" id="PTHR43569">
    <property type="entry name" value="AMIDOHYDROLASE"/>
    <property type="match status" value="1"/>
</dbReference>
<dbReference type="GO" id="GO:0016787">
    <property type="term" value="F:hydrolase activity"/>
    <property type="evidence" value="ECO:0007669"/>
    <property type="project" value="InterPro"/>
</dbReference>
<evidence type="ECO:0000256" key="1">
    <source>
        <dbReference type="ARBA" id="ARBA00038310"/>
    </source>
</evidence>
<dbReference type="InterPro" id="IPR052350">
    <property type="entry name" value="Metallo-dep_Lactonases"/>
</dbReference>
<dbReference type="Gene3D" id="3.20.20.140">
    <property type="entry name" value="Metal-dependent hydrolases"/>
    <property type="match status" value="1"/>
</dbReference>
<evidence type="ECO:0000259" key="2">
    <source>
        <dbReference type="Pfam" id="PF04909"/>
    </source>
</evidence>
<dbReference type="PANTHER" id="PTHR43569:SF2">
    <property type="entry name" value="AMIDOHYDROLASE-RELATED DOMAIN-CONTAINING PROTEIN"/>
    <property type="match status" value="1"/>
</dbReference>
<dbReference type="STRING" id="1123029.SAMN02745172_04096"/>
<reference evidence="3 4" key="1">
    <citation type="submission" date="2016-12" db="EMBL/GenBank/DDBJ databases">
        <authorList>
            <person name="Song W.-J."/>
            <person name="Kurnit D.M."/>
        </authorList>
    </citation>
    <scope>NUCLEOTIDE SEQUENCE [LARGE SCALE GENOMIC DNA]</scope>
    <source>
        <strain evidence="3 4">DSM 19599</strain>
    </source>
</reference>
<keyword evidence="4" id="KW-1185">Reference proteome</keyword>
<dbReference type="Pfam" id="PF04909">
    <property type="entry name" value="Amidohydro_2"/>
    <property type="match status" value="1"/>
</dbReference>
<sequence length="278" mass="30362">MKIDAHQHFWDYDANPGDFTWMGPAEEPIRRNFLPADLEPLLDATGYDGTVAVQARELKAETDFLLGLAAANPRIKGVVGWLDLCAPDVERDLDGYRGTPLLKGFRMLVHDHPDVGFAASDAHVRGVGLLERYGFTYDLLLKPPHLKAAIALVDRLPNQKFVVDHIAKPAIDGHFTAEWRDGIEAIARRPNVWCKLSGLVTLPGAMPARRADFHPYLDLVLEAFGAGRCMIGSDWPVATCGADYAGTMAIVEGWSERLAAPERAAVLGGNCAAFYGLS</sequence>
<comment type="similarity">
    <text evidence="1">Belongs to the metallo-dependent hydrolases superfamily.</text>
</comment>
<dbReference type="InterPro" id="IPR032466">
    <property type="entry name" value="Metal_Hydrolase"/>
</dbReference>
<feature type="domain" description="Amidohydrolase-related" evidence="2">
    <location>
        <begin position="3"/>
        <end position="277"/>
    </location>
</feature>
<gene>
    <name evidence="3" type="ORF">SAMN02745172_04096</name>
</gene>
<dbReference type="InterPro" id="IPR006680">
    <property type="entry name" value="Amidohydro-rel"/>
</dbReference>
<evidence type="ECO:0000313" key="3">
    <source>
        <dbReference type="EMBL" id="SHO67418.1"/>
    </source>
</evidence>
<dbReference type="Proteomes" id="UP000186406">
    <property type="component" value="Unassembled WGS sequence"/>
</dbReference>
<evidence type="ECO:0000313" key="4">
    <source>
        <dbReference type="Proteomes" id="UP000186406"/>
    </source>
</evidence>
<dbReference type="AlphaFoldDB" id="A0A1M7ZR82"/>
<organism evidence="3 4">
    <name type="scientific">Pseudoxanthobacter soli DSM 19599</name>
    <dbReference type="NCBI Taxonomy" id="1123029"/>
    <lineage>
        <taxon>Bacteria</taxon>
        <taxon>Pseudomonadati</taxon>
        <taxon>Pseudomonadota</taxon>
        <taxon>Alphaproteobacteria</taxon>
        <taxon>Hyphomicrobiales</taxon>
        <taxon>Segnochrobactraceae</taxon>
        <taxon>Pseudoxanthobacter</taxon>
    </lineage>
</organism>
<name>A0A1M7ZR82_9HYPH</name>
<dbReference type="OrthoDB" id="9787654at2"/>
<accession>A0A1M7ZR82</accession>
<dbReference type="SUPFAM" id="SSF51556">
    <property type="entry name" value="Metallo-dependent hydrolases"/>
    <property type="match status" value="1"/>
</dbReference>
<protein>
    <submittedName>
        <fullName evidence="3">L-fuconolactonase</fullName>
    </submittedName>
</protein>
<proteinExistence type="inferred from homology"/>
<dbReference type="RefSeq" id="WP_073632185.1">
    <property type="nucleotide sequence ID" value="NZ_FRXO01000013.1"/>
</dbReference>
<dbReference type="EMBL" id="FRXO01000013">
    <property type="protein sequence ID" value="SHO67418.1"/>
    <property type="molecule type" value="Genomic_DNA"/>
</dbReference>